<dbReference type="GO" id="GO:0005886">
    <property type="term" value="C:plasma membrane"/>
    <property type="evidence" value="ECO:0007669"/>
    <property type="project" value="UniProtKB-SubCell"/>
</dbReference>
<feature type="transmembrane region" description="Helical" evidence="8">
    <location>
        <begin position="107"/>
        <end position="127"/>
    </location>
</feature>
<comment type="similarity">
    <text evidence="2">Belongs to the binding-protein-dependent transport system permease family. FecCD subfamily.</text>
</comment>
<keyword evidence="10" id="KW-1185">Reference proteome</keyword>
<keyword evidence="7 8" id="KW-0472">Membrane</keyword>
<dbReference type="GO" id="GO:0033214">
    <property type="term" value="P:siderophore-iron import into cell"/>
    <property type="evidence" value="ECO:0007669"/>
    <property type="project" value="TreeGrafter"/>
</dbReference>
<dbReference type="FunFam" id="1.10.3470.10:FF:000001">
    <property type="entry name" value="Vitamin B12 ABC transporter permease BtuC"/>
    <property type="match status" value="1"/>
</dbReference>
<feature type="transmembrane region" description="Helical" evidence="8">
    <location>
        <begin position="292"/>
        <end position="317"/>
    </location>
</feature>
<dbReference type="GO" id="GO:0022857">
    <property type="term" value="F:transmembrane transporter activity"/>
    <property type="evidence" value="ECO:0007669"/>
    <property type="project" value="InterPro"/>
</dbReference>
<feature type="transmembrane region" description="Helical" evidence="8">
    <location>
        <begin position="78"/>
        <end position="95"/>
    </location>
</feature>
<dbReference type="PANTHER" id="PTHR30472:SF1">
    <property type="entry name" value="FE(3+) DICITRATE TRANSPORT SYSTEM PERMEASE PROTEIN FECC-RELATED"/>
    <property type="match status" value="1"/>
</dbReference>
<dbReference type="CDD" id="cd06550">
    <property type="entry name" value="TM_ABC_iron-siderophores_like"/>
    <property type="match status" value="1"/>
</dbReference>
<evidence type="ECO:0000256" key="3">
    <source>
        <dbReference type="ARBA" id="ARBA00022448"/>
    </source>
</evidence>
<dbReference type="EMBL" id="SNYO01000001">
    <property type="protein sequence ID" value="TDQ65336.1"/>
    <property type="molecule type" value="Genomic_DNA"/>
</dbReference>
<evidence type="ECO:0000256" key="7">
    <source>
        <dbReference type="ARBA" id="ARBA00023136"/>
    </source>
</evidence>
<feature type="transmembrane region" description="Helical" evidence="8">
    <location>
        <begin position="24"/>
        <end position="47"/>
    </location>
</feature>
<feature type="transmembrane region" description="Helical" evidence="8">
    <location>
        <begin position="165"/>
        <end position="186"/>
    </location>
</feature>
<reference evidence="9 10" key="1">
    <citation type="submission" date="2019-03" db="EMBL/GenBank/DDBJ databases">
        <title>Genomic Encyclopedia of Type Strains, Phase IV (KMG-IV): sequencing the most valuable type-strain genomes for metagenomic binning, comparative biology and taxonomic classification.</title>
        <authorList>
            <person name="Goeker M."/>
        </authorList>
    </citation>
    <scope>NUCLEOTIDE SEQUENCE [LARGE SCALE GENOMIC DNA]</scope>
    <source>
        <strain evidence="9 10">DSM 45775</strain>
    </source>
</reference>
<dbReference type="SUPFAM" id="SSF81345">
    <property type="entry name" value="ABC transporter involved in vitamin B12 uptake, BtuC"/>
    <property type="match status" value="1"/>
</dbReference>
<keyword evidence="6 8" id="KW-1133">Transmembrane helix</keyword>
<comment type="subcellular location">
    <subcellularLocation>
        <location evidence="1">Cell membrane</location>
        <topology evidence="1">Multi-pass membrane protein</topology>
    </subcellularLocation>
</comment>
<keyword evidence="5 8" id="KW-0812">Transmembrane</keyword>
<evidence type="ECO:0000256" key="2">
    <source>
        <dbReference type="ARBA" id="ARBA00007935"/>
    </source>
</evidence>
<comment type="caution">
    <text evidence="9">The sequence shown here is derived from an EMBL/GenBank/DDBJ whole genome shotgun (WGS) entry which is preliminary data.</text>
</comment>
<dbReference type="OrthoDB" id="9782305at2"/>
<feature type="transmembrane region" description="Helical" evidence="8">
    <location>
        <begin position="253"/>
        <end position="280"/>
    </location>
</feature>
<evidence type="ECO:0000256" key="8">
    <source>
        <dbReference type="SAM" id="Phobius"/>
    </source>
</evidence>
<name>A0A4R6VRV1_9PSEU</name>
<organism evidence="9 10">
    <name type="scientific">Actinomycetospora succinea</name>
    <dbReference type="NCBI Taxonomy" id="663603"/>
    <lineage>
        <taxon>Bacteria</taxon>
        <taxon>Bacillati</taxon>
        <taxon>Actinomycetota</taxon>
        <taxon>Actinomycetes</taxon>
        <taxon>Pseudonocardiales</taxon>
        <taxon>Pseudonocardiaceae</taxon>
        <taxon>Actinomycetospora</taxon>
    </lineage>
</organism>
<proteinExistence type="inferred from homology"/>
<evidence type="ECO:0000256" key="4">
    <source>
        <dbReference type="ARBA" id="ARBA00022475"/>
    </source>
</evidence>
<feature type="transmembrane region" description="Helical" evidence="8">
    <location>
        <begin position="323"/>
        <end position="341"/>
    </location>
</feature>
<protein>
    <submittedName>
        <fullName evidence="9">Iron complex transport system permease protein</fullName>
    </submittedName>
</protein>
<feature type="transmembrane region" description="Helical" evidence="8">
    <location>
        <begin position="207"/>
        <end position="226"/>
    </location>
</feature>
<keyword evidence="4" id="KW-1003">Cell membrane</keyword>
<evidence type="ECO:0000256" key="1">
    <source>
        <dbReference type="ARBA" id="ARBA00004651"/>
    </source>
</evidence>
<evidence type="ECO:0000256" key="5">
    <source>
        <dbReference type="ARBA" id="ARBA00022692"/>
    </source>
</evidence>
<dbReference type="InterPro" id="IPR000522">
    <property type="entry name" value="ABC_transptr_permease_BtuC"/>
</dbReference>
<evidence type="ECO:0000313" key="10">
    <source>
        <dbReference type="Proteomes" id="UP000295705"/>
    </source>
</evidence>
<dbReference type="AlphaFoldDB" id="A0A4R6VRV1"/>
<dbReference type="RefSeq" id="WP_133824705.1">
    <property type="nucleotide sequence ID" value="NZ_BAABHR010000023.1"/>
</dbReference>
<gene>
    <name evidence="9" type="ORF">EV188_101586</name>
</gene>
<dbReference type="PANTHER" id="PTHR30472">
    <property type="entry name" value="FERRIC ENTEROBACTIN TRANSPORT SYSTEM PERMEASE PROTEIN"/>
    <property type="match status" value="1"/>
</dbReference>
<feature type="transmembrane region" description="Helical" evidence="8">
    <location>
        <begin position="134"/>
        <end position="153"/>
    </location>
</feature>
<sequence>MTATAAPAAEERSAPPLTTGTARAAGLLAGVVLLVVAVLLSLAVGALPVSPAQVISAFTDYAGTDAHVAVRELRLPRTLIGIAVGAALGVAGTVIQGVTRNPLADPGILGIEAGAAFAVVTAIYVLGVTTVTGYAWFALLGAGVAAVAVYALGASGRAAASPVTLALAGAAVAALLTALTSALALLDSGTLDAFRFWVVGSLAGRDLGMLAGAEPFLLVGVLLALSSTRALNALALGEDVARSLGQRVALSRALAALAVICCAGGAVAVAGPIGFVGLVVPHAARALVGPDYRWIVPYSLLMGPILLLVADVLGRVLVSPGELQVGIVMAVIGAPVFIWLVRRGKLVQL</sequence>
<accession>A0A4R6VRV1</accession>
<dbReference type="Pfam" id="PF01032">
    <property type="entry name" value="FecCD"/>
    <property type="match status" value="1"/>
</dbReference>
<evidence type="ECO:0000313" key="9">
    <source>
        <dbReference type="EMBL" id="TDQ65336.1"/>
    </source>
</evidence>
<dbReference type="InterPro" id="IPR037294">
    <property type="entry name" value="ABC_BtuC-like"/>
</dbReference>
<evidence type="ECO:0000256" key="6">
    <source>
        <dbReference type="ARBA" id="ARBA00022989"/>
    </source>
</evidence>
<dbReference type="Gene3D" id="1.10.3470.10">
    <property type="entry name" value="ABC transporter involved in vitamin B12 uptake, BtuC"/>
    <property type="match status" value="1"/>
</dbReference>
<keyword evidence="3" id="KW-0813">Transport</keyword>
<dbReference type="Proteomes" id="UP000295705">
    <property type="component" value="Unassembled WGS sequence"/>
</dbReference>